<dbReference type="SUPFAM" id="SSF103196">
    <property type="entry name" value="Roadblock/LC7 domain"/>
    <property type="match status" value="1"/>
</dbReference>
<gene>
    <name evidence="3" type="ORF">RFI_28774</name>
</gene>
<evidence type="ECO:0000256" key="1">
    <source>
        <dbReference type="ARBA" id="ARBA00007191"/>
    </source>
</evidence>
<dbReference type="OrthoDB" id="9985637at2759"/>
<dbReference type="Proteomes" id="UP000023152">
    <property type="component" value="Unassembled WGS sequence"/>
</dbReference>
<evidence type="ECO:0000259" key="2">
    <source>
        <dbReference type="Pfam" id="PF03259"/>
    </source>
</evidence>
<name>X6M3V8_RETFI</name>
<accession>X6M3V8</accession>
<keyword evidence="4" id="KW-1185">Reference proteome</keyword>
<organism evidence="3 4">
    <name type="scientific">Reticulomyxa filosa</name>
    <dbReference type="NCBI Taxonomy" id="46433"/>
    <lineage>
        <taxon>Eukaryota</taxon>
        <taxon>Sar</taxon>
        <taxon>Rhizaria</taxon>
        <taxon>Retaria</taxon>
        <taxon>Foraminifera</taxon>
        <taxon>Monothalamids</taxon>
        <taxon>Reticulomyxidae</taxon>
        <taxon>Reticulomyxa</taxon>
    </lineage>
</organism>
<feature type="domain" description="Roadblock/LAMTOR2" evidence="2">
    <location>
        <begin position="15"/>
        <end position="72"/>
    </location>
</feature>
<comment type="similarity">
    <text evidence="1">Belongs to the GAMAD family.</text>
</comment>
<sequence length="131" mass="15124">MSKTQKTENPERNTYETILKKLVKDGGVRGWIVVNYQGIPVKYYGYENEDAIKFAGGVMSLVDKCNKFFAQDFVHEIIPQNLTTLQTIQLRTQKNELIIVPHFKVLLICVYDPAYEEPQKENGEQNDEVLL</sequence>
<dbReference type="EMBL" id="ASPP01024859">
    <property type="protein sequence ID" value="ETO08614.1"/>
    <property type="molecule type" value="Genomic_DNA"/>
</dbReference>
<dbReference type="PANTHER" id="PTHR10779">
    <property type="entry name" value="DYNEIN LIGHT CHAIN ROADBLOCK"/>
    <property type="match status" value="1"/>
</dbReference>
<reference evidence="3 4" key="1">
    <citation type="journal article" date="2013" name="Curr. Biol.">
        <title>The Genome of the Foraminiferan Reticulomyxa filosa.</title>
        <authorList>
            <person name="Glockner G."/>
            <person name="Hulsmann N."/>
            <person name="Schleicher M."/>
            <person name="Noegel A.A."/>
            <person name="Eichinger L."/>
            <person name="Gallinger C."/>
            <person name="Pawlowski J."/>
            <person name="Sierra R."/>
            <person name="Euteneuer U."/>
            <person name="Pillet L."/>
            <person name="Moustafa A."/>
            <person name="Platzer M."/>
            <person name="Groth M."/>
            <person name="Szafranski K."/>
            <person name="Schliwa M."/>
        </authorList>
    </citation>
    <scope>NUCLEOTIDE SEQUENCE [LARGE SCALE GENOMIC DNA]</scope>
</reference>
<proteinExistence type="inferred from homology"/>
<protein>
    <recommendedName>
        <fullName evidence="2">Roadblock/LAMTOR2 domain-containing protein</fullName>
    </recommendedName>
</protein>
<comment type="caution">
    <text evidence="3">The sequence shown here is derived from an EMBL/GenBank/DDBJ whole genome shotgun (WGS) entry which is preliminary data.</text>
</comment>
<evidence type="ECO:0000313" key="3">
    <source>
        <dbReference type="EMBL" id="ETO08614.1"/>
    </source>
</evidence>
<evidence type="ECO:0000313" key="4">
    <source>
        <dbReference type="Proteomes" id="UP000023152"/>
    </source>
</evidence>
<dbReference type="InterPro" id="IPR004942">
    <property type="entry name" value="Roadblock/LAMTOR2_dom"/>
</dbReference>
<dbReference type="AlphaFoldDB" id="X6M3V8"/>
<dbReference type="Pfam" id="PF03259">
    <property type="entry name" value="Robl_LC7"/>
    <property type="match status" value="1"/>
</dbReference>
<dbReference type="Gene3D" id="3.30.450.30">
    <property type="entry name" value="Dynein light chain 2a, cytoplasmic"/>
    <property type="match status" value="1"/>
</dbReference>